<dbReference type="RefSeq" id="WP_058246576.1">
    <property type="nucleotide sequence ID" value="NZ_CYSE01000002.1"/>
</dbReference>
<accession>A0A0P1GPV5</accession>
<dbReference type="OrthoDB" id="9815686at2"/>
<feature type="transmembrane region" description="Helical" evidence="1">
    <location>
        <begin position="106"/>
        <end position="124"/>
    </location>
</feature>
<dbReference type="EMBL" id="CYSE01000002">
    <property type="protein sequence ID" value="CUH76627.1"/>
    <property type="molecule type" value="Genomic_DNA"/>
</dbReference>
<feature type="transmembrane region" description="Helical" evidence="1">
    <location>
        <begin position="67"/>
        <end position="85"/>
    </location>
</feature>
<feature type="transmembrane region" description="Helical" evidence="1">
    <location>
        <begin position="12"/>
        <end position="30"/>
    </location>
</feature>
<feature type="transmembrane region" description="Helical" evidence="1">
    <location>
        <begin position="136"/>
        <end position="153"/>
    </location>
</feature>
<feature type="transmembrane region" description="Helical" evidence="1">
    <location>
        <begin position="42"/>
        <end position="61"/>
    </location>
</feature>
<keyword evidence="1" id="KW-0812">Transmembrane</keyword>
<proteinExistence type="predicted"/>
<dbReference type="Pfam" id="PF10067">
    <property type="entry name" value="DUF2306"/>
    <property type="match status" value="1"/>
</dbReference>
<dbReference type="InterPro" id="IPR018750">
    <property type="entry name" value="DUF2306_membrane"/>
</dbReference>
<keyword evidence="3" id="KW-1185">Reference proteome</keyword>
<dbReference type="STRING" id="441103.TRN7648_01035"/>
<dbReference type="Proteomes" id="UP000054935">
    <property type="component" value="Unassembled WGS sequence"/>
</dbReference>
<gene>
    <name evidence="2" type="ORF">TRN7648_01035</name>
</gene>
<organism evidence="2 3">
    <name type="scientific">Tropicibacter naphthalenivorans</name>
    <dbReference type="NCBI Taxonomy" id="441103"/>
    <lineage>
        <taxon>Bacteria</taxon>
        <taxon>Pseudomonadati</taxon>
        <taxon>Pseudomonadota</taxon>
        <taxon>Alphaproteobacteria</taxon>
        <taxon>Rhodobacterales</taxon>
        <taxon>Roseobacteraceae</taxon>
        <taxon>Tropicibacter</taxon>
    </lineage>
</organism>
<evidence type="ECO:0000313" key="2">
    <source>
        <dbReference type="EMBL" id="CUH76627.1"/>
    </source>
</evidence>
<reference evidence="2 3" key="1">
    <citation type="submission" date="2015-09" db="EMBL/GenBank/DDBJ databases">
        <authorList>
            <consortium name="Swine Surveillance"/>
        </authorList>
    </citation>
    <scope>NUCLEOTIDE SEQUENCE [LARGE SCALE GENOMIC DNA]</scope>
    <source>
        <strain evidence="2 3">CECT 7648</strain>
    </source>
</reference>
<dbReference type="AlphaFoldDB" id="A0A0P1GPV5"/>
<sequence length="166" mass="18757">MSLTPFLDAAPIIQTHALAATVALGLGPVVIYRQRRDRLHKVLGYVWVLAMAFAALSSFGIRAYAVLWIWSPIHLLSVMALWSLWRGMAYAFQGNIRGHLMTFRSLYWRGVLVAAVFNFLPGRVVNRMFFNDMREAGYIVIALGLAVIAWDIWRQHGAQRGQEALV</sequence>
<keyword evidence="1" id="KW-1133">Transmembrane helix</keyword>
<evidence type="ECO:0008006" key="4">
    <source>
        <dbReference type="Google" id="ProtNLM"/>
    </source>
</evidence>
<protein>
    <recommendedName>
        <fullName evidence="4">DUF2306 domain-containing protein</fullName>
    </recommendedName>
</protein>
<keyword evidence="1" id="KW-0472">Membrane</keyword>
<evidence type="ECO:0000256" key="1">
    <source>
        <dbReference type="SAM" id="Phobius"/>
    </source>
</evidence>
<name>A0A0P1GPV5_9RHOB</name>
<evidence type="ECO:0000313" key="3">
    <source>
        <dbReference type="Proteomes" id="UP000054935"/>
    </source>
</evidence>